<comment type="caution">
    <text evidence="2">The sequence shown here is derived from an EMBL/GenBank/DDBJ whole genome shotgun (WGS) entry which is preliminary data.</text>
</comment>
<evidence type="ECO:0000313" key="2">
    <source>
        <dbReference type="EMBL" id="MFC4693365.1"/>
    </source>
</evidence>
<feature type="region of interest" description="Disordered" evidence="1">
    <location>
        <begin position="137"/>
        <end position="176"/>
    </location>
</feature>
<evidence type="ECO:0000313" key="3">
    <source>
        <dbReference type="Proteomes" id="UP001596025"/>
    </source>
</evidence>
<sequence length="176" mass="18933">MTEQGHRVTGHRLVVTATDHGAAVRFLRDVRGLPEQEAREADGGPVVILDAGRATPEINDPRHAEYRHAEYTDEVEVGHRVPARIRVAFEVPDPGATTADLVGAGADLVGTAAPDRLRSRGGAAVASRAQRRRLASWHRTGAAPARRGVVRPGRRRRGRGPAIRGSAVPEHGRLAR</sequence>
<dbReference type="SUPFAM" id="SSF54593">
    <property type="entry name" value="Glyoxalase/Bleomycin resistance protein/Dihydroxybiphenyl dioxygenase"/>
    <property type="match status" value="1"/>
</dbReference>
<dbReference type="Gene3D" id="3.10.180.10">
    <property type="entry name" value="2,3-Dihydroxybiphenyl 1,2-Dioxygenase, domain 1"/>
    <property type="match status" value="1"/>
</dbReference>
<accession>A0ABV9LIR8</accession>
<dbReference type="EMBL" id="JBHSGR010000007">
    <property type="protein sequence ID" value="MFC4693365.1"/>
    <property type="molecule type" value="Genomic_DNA"/>
</dbReference>
<gene>
    <name evidence="2" type="ORF">ACFO3M_08210</name>
</gene>
<dbReference type="Proteomes" id="UP001596025">
    <property type="component" value="Unassembled WGS sequence"/>
</dbReference>
<feature type="compositionally biased region" description="Basic residues" evidence="1">
    <location>
        <begin position="148"/>
        <end position="159"/>
    </location>
</feature>
<organism evidence="2 3">
    <name type="scientific">Geodermatophilus arenarius</name>
    <dbReference type="NCBI Taxonomy" id="1137990"/>
    <lineage>
        <taxon>Bacteria</taxon>
        <taxon>Bacillati</taxon>
        <taxon>Actinomycetota</taxon>
        <taxon>Actinomycetes</taxon>
        <taxon>Geodermatophilales</taxon>
        <taxon>Geodermatophilaceae</taxon>
        <taxon>Geodermatophilus</taxon>
    </lineage>
</organism>
<reference evidence="3" key="1">
    <citation type="journal article" date="2019" name="Int. J. Syst. Evol. Microbiol.">
        <title>The Global Catalogue of Microorganisms (GCM) 10K type strain sequencing project: providing services to taxonomists for standard genome sequencing and annotation.</title>
        <authorList>
            <consortium name="The Broad Institute Genomics Platform"/>
            <consortium name="The Broad Institute Genome Sequencing Center for Infectious Disease"/>
            <person name="Wu L."/>
            <person name="Ma J."/>
        </authorList>
    </citation>
    <scope>NUCLEOTIDE SEQUENCE [LARGE SCALE GENOMIC DNA]</scope>
    <source>
        <strain evidence="3">CCUG 62763</strain>
    </source>
</reference>
<dbReference type="RefSeq" id="WP_387988084.1">
    <property type="nucleotide sequence ID" value="NZ_JBHSGR010000007.1"/>
</dbReference>
<name>A0ABV9LIR8_9ACTN</name>
<evidence type="ECO:0008006" key="4">
    <source>
        <dbReference type="Google" id="ProtNLM"/>
    </source>
</evidence>
<keyword evidence="3" id="KW-1185">Reference proteome</keyword>
<proteinExistence type="predicted"/>
<evidence type="ECO:0000256" key="1">
    <source>
        <dbReference type="SAM" id="MobiDB-lite"/>
    </source>
</evidence>
<protein>
    <recommendedName>
        <fullName evidence="4">Glyoxalase-like domain-containing protein</fullName>
    </recommendedName>
</protein>
<dbReference type="InterPro" id="IPR029068">
    <property type="entry name" value="Glyas_Bleomycin-R_OHBP_Dase"/>
</dbReference>